<comment type="caution">
    <text evidence="2">The sequence shown here is derived from an EMBL/GenBank/DDBJ whole genome shotgun (WGS) entry which is preliminary data.</text>
</comment>
<dbReference type="Proteomes" id="UP000652761">
    <property type="component" value="Unassembled WGS sequence"/>
</dbReference>
<name>A0A843VE64_COLES</name>
<dbReference type="EMBL" id="NMUH01001974">
    <property type="protein sequence ID" value="MQL96902.1"/>
    <property type="molecule type" value="Genomic_DNA"/>
</dbReference>
<feature type="region of interest" description="Disordered" evidence="1">
    <location>
        <begin position="1"/>
        <end position="145"/>
    </location>
</feature>
<protein>
    <submittedName>
        <fullName evidence="2">Uncharacterized protein</fullName>
    </submittedName>
</protein>
<feature type="compositionally biased region" description="Basic and acidic residues" evidence="1">
    <location>
        <begin position="21"/>
        <end position="32"/>
    </location>
</feature>
<evidence type="ECO:0000313" key="3">
    <source>
        <dbReference type="Proteomes" id="UP000652761"/>
    </source>
</evidence>
<evidence type="ECO:0000256" key="1">
    <source>
        <dbReference type="SAM" id="MobiDB-lite"/>
    </source>
</evidence>
<reference evidence="2" key="1">
    <citation type="submission" date="2017-07" db="EMBL/GenBank/DDBJ databases">
        <title>Taro Niue Genome Assembly and Annotation.</title>
        <authorList>
            <person name="Atibalentja N."/>
            <person name="Keating K."/>
            <person name="Fields C.J."/>
        </authorList>
    </citation>
    <scope>NUCLEOTIDE SEQUENCE</scope>
    <source>
        <strain evidence="2">Niue_2</strain>
        <tissue evidence="2">Leaf</tissue>
    </source>
</reference>
<gene>
    <name evidence="2" type="ORF">Taro_029589</name>
</gene>
<feature type="compositionally biased region" description="Basic and acidic residues" evidence="1">
    <location>
        <begin position="134"/>
        <end position="145"/>
    </location>
</feature>
<proteinExistence type="predicted"/>
<organism evidence="2 3">
    <name type="scientific">Colocasia esculenta</name>
    <name type="common">Wild taro</name>
    <name type="synonym">Arum esculentum</name>
    <dbReference type="NCBI Taxonomy" id="4460"/>
    <lineage>
        <taxon>Eukaryota</taxon>
        <taxon>Viridiplantae</taxon>
        <taxon>Streptophyta</taxon>
        <taxon>Embryophyta</taxon>
        <taxon>Tracheophyta</taxon>
        <taxon>Spermatophyta</taxon>
        <taxon>Magnoliopsida</taxon>
        <taxon>Liliopsida</taxon>
        <taxon>Araceae</taxon>
        <taxon>Aroideae</taxon>
        <taxon>Colocasieae</taxon>
        <taxon>Colocasia</taxon>
    </lineage>
</organism>
<feature type="compositionally biased region" description="Low complexity" evidence="1">
    <location>
        <begin position="114"/>
        <end position="125"/>
    </location>
</feature>
<keyword evidence="3" id="KW-1185">Reference proteome</keyword>
<dbReference type="AlphaFoldDB" id="A0A843VE64"/>
<accession>A0A843VE64</accession>
<sequence>MGPENEESGTTVINPALAHWLNRDDPKAENDTKNGLQKAQNGPKTLPDALHRSQGHSRLGVLRREGHSWRTDASPPPIPSPTDPLSLRQGGEEGKGKGKGRQPPPTRLTGAVGGAPVTVGGAPVAAPWPWPAPGERKGDRERDVW</sequence>
<evidence type="ECO:0000313" key="2">
    <source>
        <dbReference type="EMBL" id="MQL96902.1"/>
    </source>
</evidence>
<feature type="compositionally biased region" description="Polar residues" evidence="1">
    <location>
        <begin position="33"/>
        <end position="43"/>
    </location>
</feature>